<dbReference type="PANTHER" id="PTHR22926:SF3">
    <property type="entry name" value="UNDECAPRENYL-PHOSPHATE ALPHA-N-ACETYLGLUCOSAMINYL 1-PHOSPHATE TRANSFERASE"/>
    <property type="match status" value="1"/>
</dbReference>
<keyword evidence="6 7" id="KW-0472">Membrane</keyword>
<dbReference type="PANTHER" id="PTHR22926">
    <property type="entry name" value="PHOSPHO-N-ACETYLMURAMOYL-PENTAPEPTIDE-TRANSFERASE"/>
    <property type="match status" value="1"/>
</dbReference>
<sequence>MTELLAAVAAFLLAALTGGRLAGWLQKKGMGRSLMVKKGESVTPGQEDAPEFGALPLLIGLVPASLLALLILLISGGSLSPGIEAGKVLAVLFSAALYAAVGLTDDWRRGNRMPEMPLFFRIALILGVSVAFLLALRFLGEQSNIVLIPFIGTQVNFGAIWMAAMVLLLLGACCGGDACGAVSGQCASASLPLAFASAGVSAVFGMRGMASVSFGMAGAALGLLLFAFPPEKMREGRGGRMLLGTLPVMAAVAAGAPFFILPAGIPFIFEGIYAIIRVVRQAFGKKPGPGSFGGFLLDRGLSGKAVSGLYAGAGLAGAAVSILSAYLYL</sequence>
<dbReference type="GO" id="GO:0016780">
    <property type="term" value="F:phosphotransferase activity, for other substituted phosphate groups"/>
    <property type="evidence" value="ECO:0007669"/>
    <property type="project" value="InterPro"/>
</dbReference>
<dbReference type="InterPro" id="IPR000715">
    <property type="entry name" value="Glycosyl_transferase_4"/>
</dbReference>
<comment type="subcellular location">
    <subcellularLocation>
        <location evidence="1">Cell membrane</location>
        <topology evidence="1">Multi-pass membrane protein</topology>
    </subcellularLocation>
</comment>
<organism evidence="8 9">
    <name type="scientific">Candidatus Faecivivens stercoravium</name>
    <dbReference type="NCBI Taxonomy" id="2840803"/>
    <lineage>
        <taxon>Bacteria</taxon>
        <taxon>Bacillati</taxon>
        <taxon>Bacillota</taxon>
        <taxon>Clostridia</taxon>
        <taxon>Eubacteriales</taxon>
        <taxon>Oscillospiraceae</taxon>
        <taxon>Oscillospiraceae incertae sedis</taxon>
        <taxon>Candidatus Faecivivens</taxon>
    </lineage>
</organism>
<dbReference type="GO" id="GO:0071555">
    <property type="term" value="P:cell wall organization"/>
    <property type="evidence" value="ECO:0007669"/>
    <property type="project" value="TreeGrafter"/>
</dbReference>
<evidence type="ECO:0000256" key="4">
    <source>
        <dbReference type="ARBA" id="ARBA00022692"/>
    </source>
</evidence>
<feature type="transmembrane region" description="Helical" evidence="7">
    <location>
        <begin position="309"/>
        <end position="328"/>
    </location>
</feature>
<evidence type="ECO:0000256" key="1">
    <source>
        <dbReference type="ARBA" id="ARBA00004651"/>
    </source>
</evidence>
<feature type="transmembrane region" description="Helical" evidence="7">
    <location>
        <begin position="54"/>
        <end position="74"/>
    </location>
</feature>
<evidence type="ECO:0000256" key="2">
    <source>
        <dbReference type="ARBA" id="ARBA00022475"/>
    </source>
</evidence>
<evidence type="ECO:0008006" key="10">
    <source>
        <dbReference type="Google" id="ProtNLM"/>
    </source>
</evidence>
<feature type="transmembrane region" description="Helical" evidence="7">
    <location>
        <begin position="248"/>
        <end position="276"/>
    </location>
</feature>
<dbReference type="GO" id="GO:0044038">
    <property type="term" value="P:cell wall macromolecule biosynthetic process"/>
    <property type="evidence" value="ECO:0007669"/>
    <property type="project" value="TreeGrafter"/>
</dbReference>
<dbReference type="GO" id="GO:0005886">
    <property type="term" value="C:plasma membrane"/>
    <property type="evidence" value="ECO:0007669"/>
    <property type="project" value="UniProtKB-SubCell"/>
</dbReference>
<evidence type="ECO:0000256" key="6">
    <source>
        <dbReference type="ARBA" id="ARBA00023136"/>
    </source>
</evidence>
<reference evidence="8" key="2">
    <citation type="journal article" date="2021" name="PeerJ">
        <title>Extensive microbial diversity within the chicken gut microbiome revealed by metagenomics and culture.</title>
        <authorList>
            <person name="Gilroy R."/>
            <person name="Ravi A."/>
            <person name="Getino M."/>
            <person name="Pursley I."/>
            <person name="Horton D.L."/>
            <person name="Alikhan N.F."/>
            <person name="Baker D."/>
            <person name="Gharbi K."/>
            <person name="Hall N."/>
            <person name="Watson M."/>
            <person name="Adriaenssens E.M."/>
            <person name="Foster-Nyarko E."/>
            <person name="Jarju S."/>
            <person name="Secka A."/>
            <person name="Antonio M."/>
            <person name="Oren A."/>
            <person name="Chaudhuri R.R."/>
            <person name="La Ragione R."/>
            <person name="Hildebrand F."/>
            <person name="Pallen M.J."/>
        </authorList>
    </citation>
    <scope>NUCLEOTIDE SEQUENCE</scope>
    <source>
        <strain evidence="8">CHK189-12415</strain>
    </source>
</reference>
<evidence type="ECO:0000256" key="5">
    <source>
        <dbReference type="ARBA" id="ARBA00022989"/>
    </source>
</evidence>
<dbReference type="AlphaFoldDB" id="A0A9D1DW95"/>
<comment type="caution">
    <text evidence="8">The sequence shown here is derived from an EMBL/GenBank/DDBJ whole genome shotgun (WGS) entry which is preliminary data.</text>
</comment>
<evidence type="ECO:0000256" key="7">
    <source>
        <dbReference type="SAM" id="Phobius"/>
    </source>
</evidence>
<reference evidence="8" key="1">
    <citation type="submission" date="2020-10" db="EMBL/GenBank/DDBJ databases">
        <authorList>
            <person name="Gilroy R."/>
        </authorList>
    </citation>
    <scope>NUCLEOTIDE SEQUENCE</scope>
    <source>
        <strain evidence="8">CHK189-12415</strain>
    </source>
</reference>
<keyword evidence="3" id="KW-0808">Transferase</keyword>
<evidence type="ECO:0000313" key="8">
    <source>
        <dbReference type="EMBL" id="HIR60063.1"/>
    </source>
</evidence>
<gene>
    <name evidence="8" type="ORF">IAB37_00580</name>
</gene>
<proteinExistence type="predicted"/>
<protein>
    <recommendedName>
        <fullName evidence="10">Phospho-N-acetylmuramoyl-pentapeptide-transferase</fullName>
    </recommendedName>
</protein>
<name>A0A9D1DW95_9FIRM</name>
<keyword evidence="4 7" id="KW-0812">Transmembrane</keyword>
<evidence type="ECO:0000256" key="3">
    <source>
        <dbReference type="ARBA" id="ARBA00022679"/>
    </source>
</evidence>
<keyword evidence="2" id="KW-1003">Cell membrane</keyword>
<dbReference type="EMBL" id="DVHA01000018">
    <property type="protein sequence ID" value="HIR60063.1"/>
    <property type="molecule type" value="Genomic_DNA"/>
</dbReference>
<feature type="transmembrane region" description="Helical" evidence="7">
    <location>
        <begin position="146"/>
        <end position="170"/>
    </location>
</feature>
<keyword evidence="5 7" id="KW-1133">Transmembrane helix</keyword>
<feature type="transmembrane region" description="Helical" evidence="7">
    <location>
        <begin position="211"/>
        <end position="228"/>
    </location>
</feature>
<feature type="transmembrane region" description="Helical" evidence="7">
    <location>
        <begin position="118"/>
        <end position="139"/>
    </location>
</feature>
<dbReference type="Proteomes" id="UP000824241">
    <property type="component" value="Unassembled WGS sequence"/>
</dbReference>
<accession>A0A9D1DW95</accession>
<evidence type="ECO:0000313" key="9">
    <source>
        <dbReference type="Proteomes" id="UP000824241"/>
    </source>
</evidence>
<feature type="transmembrane region" description="Helical" evidence="7">
    <location>
        <begin position="86"/>
        <end position="103"/>
    </location>
</feature>